<dbReference type="SMART" id="SM00326">
    <property type="entry name" value="SH3"/>
    <property type="match status" value="1"/>
</dbReference>
<dbReference type="CDD" id="cd11845">
    <property type="entry name" value="SH3_Src_like"/>
    <property type="match status" value="1"/>
</dbReference>
<dbReference type="PROSITE" id="PS00109">
    <property type="entry name" value="PROTEIN_KINASE_TYR"/>
    <property type="match status" value="1"/>
</dbReference>
<evidence type="ECO:0000256" key="12">
    <source>
        <dbReference type="PROSITE-ProRule" id="PRU00191"/>
    </source>
</evidence>
<dbReference type="Gene3D" id="1.10.510.10">
    <property type="entry name" value="Transferase(Phosphotransferase) domain 1"/>
    <property type="match status" value="1"/>
</dbReference>
<evidence type="ECO:0000256" key="9">
    <source>
        <dbReference type="ARBA" id="ARBA00023137"/>
    </source>
</evidence>
<evidence type="ECO:0000256" key="8">
    <source>
        <dbReference type="ARBA" id="ARBA00022999"/>
    </source>
</evidence>
<keyword evidence="21" id="KW-1185">Reference proteome</keyword>
<feature type="region of interest" description="Disordered" evidence="16">
    <location>
        <begin position="164"/>
        <end position="188"/>
    </location>
</feature>
<keyword evidence="4" id="KW-0519">Myristate</keyword>
<evidence type="ECO:0000256" key="4">
    <source>
        <dbReference type="ARBA" id="ARBA00022707"/>
    </source>
</evidence>
<dbReference type="Pfam" id="PF07714">
    <property type="entry name" value="PK_Tyr_Ser-Thr"/>
    <property type="match status" value="1"/>
</dbReference>
<dbReference type="SUPFAM" id="SSF55550">
    <property type="entry name" value="SH2 domain"/>
    <property type="match status" value="1"/>
</dbReference>
<dbReference type="FunFam" id="3.30.200.20:FF:000036">
    <property type="entry name" value="Tyrosine-protein kinase"/>
    <property type="match status" value="1"/>
</dbReference>
<feature type="domain" description="Protein kinase" evidence="19">
    <location>
        <begin position="378"/>
        <end position="630"/>
    </location>
</feature>
<comment type="caution">
    <text evidence="20">The sequence shown here is derived from an EMBL/GenBank/DDBJ whole genome shotgun (WGS) entry which is preliminary data.</text>
</comment>
<dbReference type="SMART" id="SM00252">
    <property type="entry name" value="SH2"/>
    <property type="match status" value="1"/>
</dbReference>
<feature type="domain" description="SH2" evidence="17">
    <location>
        <begin position="256"/>
        <end position="353"/>
    </location>
</feature>
<evidence type="ECO:0000256" key="14">
    <source>
        <dbReference type="PROSITE-ProRule" id="PRU10141"/>
    </source>
</evidence>
<dbReference type="EC" id="2.7.10.2" evidence="15"/>
<evidence type="ECO:0000259" key="19">
    <source>
        <dbReference type="PROSITE" id="PS50011"/>
    </source>
</evidence>
<evidence type="ECO:0000256" key="7">
    <source>
        <dbReference type="ARBA" id="ARBA00022840"/>
    </source>
</evidence>
<keyword evidence="3 15" id="KW-0808">Transferase</keyword>
<feature type="region of interest" description="Disordered" evidence="16">
    <location>
        <begin position="104"/>
        <end position="152"/>
    </location>
</feature>
<dbReference type="Proteomes" id="UP001321473">
    <property type="component" value="Unassembled WGS sequence"/>
</dbReference>
<dbReference type="PRINTS" id="PR00109">
    <property type="entry name" value="TYRKINASE"/>
</dbReference>
<dbReference type="SUPFAM" id="SSF56112">
    <property type="entry name" value="Protein kinase-like (PK-like)"/>
    <property type="match status" value="1"/>
</dbReference>
<comment type="catalytic activity">
    <reaction evidence="11 15">
        <text>L-tyrosyl-[protein] + ATP = O-phospho-L-tyrosyl-[protein] + ADP + H(+)</text>
        <dbReference type="Rhea" id="RHEA:10596"/>
        <dbReference type="Rhea" id="RHEA-COMP:10136"/>
        <dbReference type="Rhea" id="RHEA-COMP:20101"/>
        <dbReference type="ChEBI" id="CHEBI:15378"/>
        <dbReference type="ChEBI" id="CHEBI:30616"/>
        <dbReference type="ChEBI" id="CHEBI:46858"/>
        <dbReference type="ChEBI" id="CHEBI:61978"/>
        <dbReference type="ChEBI" id="CHEBI:456216"/>
        <dbReference type="EC" id="2.7.10.2"/>
    </reaction>
</comment>
<dbReference type="FunFam" id="3.30.505.10:FF:000001">
    <property type="entry name" value="Tyrosine-protein kinase"/>
    <property type="match status" value="1"/>
</dbReference>
<organism evidence="20 21">
    <name type="scientific">Amblyomma americanum</name>
    <name type="common">Lone star tick</name>
    <dbReference type="NCBI Taxonomy" id="6943"/>
    <lineage>
        <taxon>Eukaryota</taxon>
        <taxon>Metazoa</taxon>
        <taxon>Ecdysozoa</taxon>
        <taxon>Arthropoda</taxon>
        <taxon>Chelicerata</taxon>
        <taxon>Arachnida</taxon>
        <taxon>Acari</taxon>
        <taxon>Parasitiformes</taxon>
        <taxon>Ixodida</taxon>
        <taxon>Ixodoidea</taxon>
        <taxon>Ixodidae</taxon>
        <taxon>Amblyomminae</taxon>
        <taxon>Amblyomma</taxon>
    </lineage>
</organism>
<evidence type="ECO:0000256" key="16">
    <source>
        <dbReference type="SAM" id="MobiDB-lite"/>
    </source>
</evidence>
<evidence type="ECO:0000313" key="20">
    <source>
        <dbReference type="EMBL" id="KAK8767410.1"/>
    </source>
</evidence>
<dbReference type="InterPro" id="IPR017441">
    <property type="entry name" value="Protein_kinase_ATP_BS"/>
</dbReference>
<dbReference type="InterPro" id="IPR001452">
    <property type="entry name" value="SH3_domain"/>
</dbReference>
<keyword evidence="5 14" id="KW-0547">Nucleotide-binding</keyword>
<dbReference type="GO" id="GO:0048468">
    <property type="term" value="P:cell development"/>
    <property type="evidence" value="ECO:0007669"/>
    <property type="project" value="UniProtKB-ARBA"/>
</dbReference>
<feature type="binding site" evidence="14">
    <location>
        <position position="406"/>
    </location>
    <ligand>
        <name>ATP</name>
        <dbReference type="ChEBI" id="CHEBI:30616"/>
    </ligand>
</feature>
<comment type="similarity">
    <text evidence="15">Belongs to the protein kinase superfamily. Tyr protein kinase family.</text>
</comment>
<dbReference type="FunFam" id="1.10.510.10:FF:000318">
    <property type="entry name" value="Tyrosine-protein kinase"/>
    <property type="match status" value="1"/>
</dbReference>
<feature type="domain" description="SH3" evidence="18">
    <location>
        <begin position="189"/>
        <end position="250"/>
    </location>
</feature>
<dbReference type="PROSITE" id="PS50011">
    <property type="entry name" value="PROTEIN_KINASE_DOM"/>
    <property type="match status" value="1"/>
</dbReference>
<gene>
    <name evidence="20" type="ORF">V5799_005810</name>
</gene>
<keyword evidence="1 13" id="KW-0728">SH3 domain</keyword>
<dbReference type="InterPro" id="IPR020635">
    <property type="entry name" value="Tyr_kinase_cat_dom"/>
</dbReference>
<dbReference type="InterPro" id="IPR036860">
    <property type="entry name" value="SH2_dom_sf"/>
</dbReference>
<evidence type="ECO:0000256" key="15">
    <source>
        <dbReference type="RuleBase" id="RU362096"/>
    </source>
</evidence>
<dbReference type="Pfam" id="PF00017">
    <property type="entry name" value="SH2"/>
    <property type="match status" value="1"/>
</dbReference>
<evidence type="ECO:0000256" key="3">
    <source>
        <dbReference type="ARBA" id="ARBA00022679"/>
    </source>
</evidence>
<dbReference type="Gene3D" id="3.30.505.10">
    <property type="entry name" value="SH2 domain"/>
    <property type="match status" value="1"/>
</dbReference>
<keyword evidence="2" id="KW-0597">Phosphoprotein</keyword>
<dbReference type="InterPro" id="IPR000719">
    <property type="entry name" value="Prot_kinase_dom"/>
</dbReference>
<dbReference type="PANTHER" id="PTHR24418">
    <property type="entry name" value="TYROSINE-PROTEIN KINASE"/>
    <property type="match status" value="1"/>
</dbReference>
<dbReference type="InterPro" id="IPR011009">
    <property type="entry name" value="Kinase-like_dom_sf"/>
</dbReference>
<dbReference type="InterPro" id="IPR008266">
    <property type="entry name" value="Tyr_kinase_AS"/>
</dbReference>
<evidence type="ECO:0000256" key="11">
    <source>
        <dbReference type="ARBA" id="ARBA00051245"/>
    </source>
</evidence>
<protein>
    <recommendedName>
        <fullName evidence="15">Tyrosine-protein kinase</fullName>
        <ecNumber evidence="15">2.7.10.2</ecNumber>
    </recommendedName>
</protein>
<dbReference type="InterPro" id="IPR000980">
    <property type="entry name" value="SH2"/>
</dbReference>
<evidence type="ECO:0000256" key="1">
    <source>
        <dbReference type="ARBA" id="ARBA00022443"/>
    </source>
</evidence>
<evidence type="ECO:0000256" key="6">
    <source>
        <dbReference type="ARBA" id="ARBA00022777"/>
    </source>
</evidence>
<keyword evidence="9 15" id="KW-0829">Tyrosine-protein kinase</keyword>
<dbReference type="InterPro" id="IPR036028">
    <property type="entry name" value="SH3-like_dom_sf"/>
</dbReference>
<accession>A0AAQ4DY70</accession>
<evidence type="ECO:0000256" key="2">
    <source>
        <dbReference type="ARBA" id="ARBA00022553"/>
    </source>
</evidence>
<dbReference type="EMBL" id="JARKHS020025487">
    <property type="protein sequence ID" value="KAK8767410.1"/>
    <property type="molecule type" value="Genomic_DNA"/>
</dbReference>
<evidence type="ECO:0000259" key="18">
    <source>
        <dbReference type="PROSITE" id="PS50002"/>
    </source>
</evidence>
<sequence length="647" mass="72670">MTLHATAVPYALQYYDSGYFSGHNHELIPASVWCFVAWCIGTVSAARVSARVSWRAEGMDGNWPAAACHANRQHFQTARELAERHCEICLRVLKVPPASGFTRRTRELSDSTVAHMQSVDLDKTTSGGDGDALHQSSGAGGDNNGGLQHDPRYVRQRPSAGAVQVLPMNGPHVPREAQTPREPNVPGSAQGKVVVALYTYNARDDGDLSFRKGDRLQILNDSDPDWWHAKQLNGSHTGYIPQNYVAFEKTVESEDWFFGKVSRKDAEKMLMLASNPRGTFLIRNSEQTTGAYSLSIRDFEPTKGDHVKHYKVKTMDNGGFFVTTKKTFSTLQELISYYMEGANGLCHKLTIACPKPKPVLWDLSPETRDEWEIPRNTVQLLRKLGSGNFGEVWYGVWKGGTEVAIKTLKPGTMDPAAFLQEASIMKQFRHDKLVSLYAVCSKEEPIYIITEYMAHGSLLEYLRSREGRALKLPTLIDMASQIAGGMAYLESKQLIHRDLAARNILVGEGHIVKVADFGLARIIEDSEYTARQGAKFPIKWTAPEAALYGKFSIKSDVWSYGILLYELLTYGQIPYPAMPNRQVIEVVDRGYRMPRPANCDCPESVYNIMLNCWEADPEKRPTFEYLHGFFDDYFVSAEPSYRDAEEF</sequence>
<keyword evidence="8 12" id="KW-0727">SH2 domain</keyword>
<evidence type="ECO:0000256" key="10">
    <source>
        <dbReference type="ARBA" id="ARBA00023288"/>
    </source>
</evidence>
<dbReference type="PRINTS" id="PR00452">
    <property type="entry name" value="SH3DOMAIN"/>
</dbReference>
<keyword evidence="6 15" id="KW-0418">Kinase</keyword>
<dbReference type="InterPro" id="IPR050198">
    <property type="entry name" value="Non-receptor_tyrosine_kinases"/>
</dbReference>
<dbReference type="GO" id="GO:0002009">
    <property type="term" value="P:morphogenesis of an epithelium"/>
    <property type="evidence" value="ECO:0007669"/>
    <property type="project" value="UniProtKB-ARBA"/>
</dbReference>
<dbReference type="Gene3D" id="2.30.30.40">
    <property type="entry name" value="SH3 Domains"/>
    <property type="match status" value="1"/>
</dbReference>
<dbReference type="PROSITE" id="PS50001">
    <property type="entry name" value="SH2"/>
    <property type="match status" value="1"/>
</dbReference>
<dbReference type="CDD" id="cd09933">
    <property type="entry name" value="SH2_Src_family"/>
    <property type="match status" value="1"/>
</dbReference>
<dbReference type="GO" id="GO:0004715">
    <property type="term" value="F:non-membrane spanning protein tyrosine kinase activity"/>
    <property type="evidence" value="ECO:0007669"/>
    <property type="project" value="UniProtKB-EC"/>
</dbReference>
<name>A0AAQ4DY70_AMBAM</name>
<evidence type="ECO:0000256" key="5">
    <source>
        <dbReference type="ARBA" id="ARBA00022741"/>
    </source>
</evidence>
<dbReference type="SMART" id="SM00219">
    <property type="entry name" value="TyrKc"/>
    <property type="match status" value="1"/>
</dbReference>
<dbReference type="SUPFAM" id="SSF50044">
    <property type="entry name" value="SH3-domain"/>
    <property type="match status" value="1"/>
</dbReference>
<dbReference type="GO" id="GO:0005524">
    <property type="term" value="F:ATP binding"/>
    <property type="evidence" value="ECO:0007669"/>
    <property type="project" value="UniProtKB-UniRule"/>
</dbReference>
<evidence type="ECO:0000313" key="21">
    <source>
        <dbReference type="Proteomes" id="UP001321473"/>
    </source>
</evidence>
<dbReference type="Pfam" id="PF00018">
    <property type="entry name" value="SH3_1"/>
    <property type="match status" value="1"/>
</dbReference>
<evidence type="ECO:0000256" key="13">
    <source>
        <dbReference type="PROSITE-ProRule" id="PRU00192"/>
    </source>
</evidence>
<keyword evidence="7 14" id="KW-0067">ATP-binding</keyword>
<dbReference type="Gene3D" id="3.30.200.20">
    <property type="entry name" value="Phosphorylase Kinase, domain 1"/>
    <property type="match status" value="1"/>
</dbReference>
<keyword evidence="10" id="KW-0449">Lipoprotein</keyword>
<dbReference type="PROSITE" id="PS00107">
    <property type="entry name" value="PROTEIN_KINASE_ATP"/>
    <property type="match status" value="1"/>
</dbReference>
<evidence type="ECO:0000259" key="17">
    <source>
        <dbReference type="PROSITE" id="PS50001"/>
    </source>
</evidence>
<dbReference type="CDD" id="cd05034">
    <property type="entry name" value="PTKc_Src_like"/>
    <property type="match status" value="1"/>
</dbReference>
<dbReference type="PRINTS" id="PR00401">
    <property type="entry name" value="SH2DOMAIN"/>
</dbReference>
<dbReference type="PROSITE" id="PS50002">
    <property type="entry name" value="SH3"/>
    <property type="match status" value="1"/>
</dbReference>
<dbReference type="AlphaFoldDB" id="A0AAQ4DY70"/>
<reference evidence="20 21" key="1">
    <citation type="journal article" date="2023" name="Arcadia Sci">
        <title>De novo assembly of a long-read Amblyomma americanum tick genome.</title>
        <authorList>
            <person name="Chou S."/>
            <person name="Poskanzer K.E."/>
            <person name="Rollins M."/>
            <person name="Thuy-Boun P.S."/>
        </authorList>
    </citation>
    <scope>NUCLEOTIDE SEQUENCE [LARGE SCALE GENOMIC DNA]</scope>
    <source>
        <strain evidence="20">F_SG_1</strain>
        <tissue evidence="20">Salivary glands</tissue>
    </source>
</reference>
<dbReference type="InterPro" id="IPR001245">
    <property type="entry name" value="Ser-Thr/Tyr_kinase_cat_dom"/>
</dbReference>
<proteinExistence type="inferred from homology"/>